<sequence>MNRDSLFSMDPDILLSILNLKLRDNFSSIEELCEDIGVTESEIAQKLESTGRIYNRETNQFK</sequence>
<protein>
    <submittedName>
        <fullName evidence="1">DUF4250 domain-containing protein</fullName>
    </submittedName>
</protein>
<gene>
    <name evidence="1" type="ORF">H9661_15510</name>
</gene>
<evidence type="ECO:0000313" key="1">
    <source>
        <dbReference type="EMBL" id="MBD7912758.1"/>
    </source>
</evidence>
<dbReference type="Proteomes" id="UP000627781">
    <property type="component" value="Unassembled WGS sequence"/>
</dbReference>
<evidence type="ECO:0000313" key="2">
    <source>
        <dbReference type="Proteomes" id="UP000627781"/>
    </source>
</evidence>
<proteinExistence type="predicted"/>
<dbReference type="InterPro" id="IPR025346">
    <property type="entry name" value="DUF4250"/>
</dbReference>
<dbReference type="EMBL" id="JACSRA010000028">
    <property type="protein sequence ID" value="MBD7912758.1"/>
    <property type="molecule type" value="Genomic_DNA"/>
</dbReference>
<keyword evidence="2" id="KW-1185">Reference proteome</keyword>
<dbReference type="Pfam" id="PF14056">
    <property type="entry name" value="DUF4250"/>
    <property type="match status" value="1"/>
</dbReference>
<accession>A0ABR8PX91</accession>
<comment type="caution">
    <text evidence="1">The sequence shown here is derived from an EMBL/GenBank/DDBJ whole genome shotgun (WGS) entry which is preliminary data.</text>
</comment>
<dbReference type="RefSeq" id="WP_143316248.1">
    <property type="nucleotide sequence ID" value="NZ_JACSRA010000028.1"/>
</dbReference>
<reference evidence="1 2" key="1">
    <citation type="submission" date="2020-08" db="EMBL/GenBank/DDBJ databases">
        <title>A Genomic Blueprint of the Chicken Gut Microbiome.</title>
        <authorList>
            <person name="Gilroy R."/>
            <person name="Ravi A."/>
            <person name="Getino M."/>
            <person name="Pursley I."/>
            <person name="Horton D.L."/>
            <person name="Alikhan N.-F."/>
            <person name="Baker D."/>
            <person name="Gharbi K."/>
            <person name="Hall N."/>
            <person name="Watson M."/>
            <person name="Adriaenssens E.M."/>
            <person name="Foster-Nyarko E."/>
            <person name="Jarju S."/>
            <person name="Secka A."/>
            <person name="Antonio M."/>
            <person name="Oren A."/>
            <person name="Chaudhuri R."/>
            <person name="La Ragione R.M."/>
            <person name="Hildebrand F."/>
            <person name="Pallen M.J."/>
        </authorList>
    </citation>
    <scope>NUCLEOTIDE SEQUENCE [LARGE SCALE GENOMIC DNA]</scope>
    <source>
        <strain evidence="1 2">Sa3CVN1</strain>
    </source>
</reference>
<name>A0ABR8PX91_9CLOT</name>
<organism evidence="1 2">
    <name type="scientific">Clostridium cibarium</name>
    <dbReference type="NCBI Taxonomy" id="2762247"/>
    <lineage>
        <taxon>Bacteria</taxon>
        <taxon>Bacillati</taxon>
        <taxon>Bacillota</taxon>
        <taxon>Clostridia</taxon>
        <taxon>Eubacteriales</taxon>
        <taxon>Clostridiaceae</taxon>
        <taxon>Clostridium</taxon>
    </lineage>
</organism>